<dbReference type="Proteomes" id="UP000663801">
    <property type="component" value="Unassembled WGS sequence"/>
</dbReference>
<dbReference type="EMBL" id="JAERWL010000008">
    <property type="protein sequence ID" value="MBM9476488.1"/>
    <property type="molecule type" value="Genomic_DNA"/>
</dbReference>
<evidence type="ECO:0000313" key="3">
    <source>
        <dbReference type="Proteomes" id="UP000663801"/>
    </source>
</evidence>
<organism evidence="2 3">
    <name type="scientific">Nakamurella flavida</name>
    <dbReference type="NCBI Taxonomy" id="363630"/>
    <lineage>
        <taxon>Bacteria</taxon>
        <taxon>Bacillati</taxon>
        <taxon>Actinomycetota</taxon>
        <taxon>Actinomycetes</taxon>
        <taxon>Nakamurellales</taxon>
        <taxon>Nakamurellaceae</taxon>
        <taxon>Nakamurella</taxon>
    </lineage>
</organism>
<evidence type="ECO:0000259" key="1">
    <source>
        <dbReference type="Pfam" id="PF20013"/>
    </source>
</evidence>
<dbReference type="Pfam" id="PF20013">
    <property type="entry name" value="GAP1-N2"/>
    <property type="match status" value="1"/>
</dbReference>
<feature type="domain" description="GTPase-associated protein 1 N-terminal" evidence="1">
    <location>
        <begin position="42"/>
        <end position="152"/>
    </location>
</feature>
<evidence type="ECO:0000313" key="2">
    <source>
        <dbReference type="EMBL" id="MBM9476488.1"/>
    </source>
</evidence>
<name>A0A939C095_9ACTN</name>
<reference evidence="2" key="1">
    <citation type="submission" date="2021-01" db="EMBL/GenBank/DDBJ databases">
        <title>KCTC 19127 draft genome.</title>
        <authorList>
            <person name="An D."/>
        </authorList>
    </citation>
    <scope>NUCLEOTIDE SEQUENCE</scope>
    <source>
        <strain evidence="2">KCTC 19127</strain>
    </source>
</reference>
<sequence length="935" mass="98161">MTIRGQFTYTACQVAGPYTTVPGWKVKEVVGVDGGPIPPESVVQAAVRPFGGTAMPPVPALATQTEIDDLPRCLRLDVLDETTRSVAHLAVAGRDHSGRDAFFAHGILVDLTPGRPPVDPDQLGSVDRGLPRPADLWGAQGWSTPFRAEAIEAERLGRLPRLSGSSPMDPERREDFVDLHPGQREFVLAAAERALTGGPPLVVVGLPVEAAMWTSVLTHLLVPTCGWSVPFSTVERGHPPAVLDGGSIVVGVPDAGLWSSVPADAASVLDPGRLRAGPDPAVFALPGGGTLAAGPWARLAEGLCRAGLEDRVRDAVDALGARVGRMSDDRPCWGLAAALLAGDGIAPPLVDLVPDLAHLAQQVFAAHLPARLLLPVDLVDAVLAAVARGGSVDSGPGAAGAMTAFLGALQDAGATTALEGFQRGHLRRILYERSAFTADLPFVPAVRPAPPGSPERAGEQERSGWVDRETDPLVQARWLLTLVAIGAGDGRWSGPSGERARFFVTERARLWVAPLLMSGAAIASGGWPRLPDWLWTEVEGALTETPPTELDRALGSPAVRGALDRAGGPLPTVFSARVTLPGLSPLACRRAAAELRARPQDGGRGGASDADQILRAAAVLAPLPDGSPVAAAILLGEVDRCFPGRQVRTDVLDDLLTEVAVRHPGTDVRAVAVAVLGRTPPSPAAAALAGRLVREHPGRTGAELLTWHQVVVRLPSTPWLAEGHRLARRPSVPEQQVLEAVVDGRLAPAMAAAGQMYLARWVMIQPAAVFLTPGPRDAGEFNLESPRPRWLAAAAGSGLRSAVAPTCRQASEALVHDLRDGADDGSARVELAAQWLVRALLARRGLADADPAKDFFGGSRPDGRPDWFRAVRALVGRGDPSLTQKFGHAVMEAADLAHRASRPIARGLGAEALQDVEEVLATLGNVQDTRGARRP</sequence>
<keyword evidence="3" id="KW-1185">Reference proteome</keyword>
<dbReference type="RefSeq" id="WP_205256605.1">
    <property type="nucleotide sequence ID" value="NZ_BAAAPV010000004.1"/>
</dbReference>
<proteinExistence type="predicted"/>
<protein>
    <recommendedName>
        <fullName evidence="1">GTPase-associated protein 1 N-terminal domain-containing protein</fullName>
    </recommendedName>
</protein>
<gene>
    <name evidence="2" type="ORF">JL107_08550</name>
</gene>
<accession>A0A939C095</accession>
<dbReference type="AlphaFoldDB" id="A0A939C095"/>
<comment type="caution">
    <text evidence="2">The sequence shown here is derived from an EMBL/GenBank/DDBJ whole genome shotgun (WGS) entry which is preliminary data.</text>
</comment>
<dbReference type="InterPro" id="IPR045402">
    <property type="entry name" value="GAP1-N2"/>
</dbReference>